<proteinExistence type="predicted"/>
<sequence>MRELQLGGANQVAALGGAAVDLQSGAWFEAATIRMGVDSEHGSAVLAVLELLLGPEGLPGRFHVANRNDTGSACAGMLAEVLRTADAELRTCVIHCTYGQQRCKQHALWWR</sequence>
<evidence type="ECO:0000313" key="1">
    <source>
        <dbReference type="EMBL" id="CAE0151505.1"/>
    </source>
</evidence>
<gene>
    <name evidence="1" type="ORF">HERI1096_LOCUS38979</name>
</gene>
<dbReference type="EMBL" id="HBHX01070573">
    <property type="protein sequence ID" value="CAE0151505.1"/>
    <property type="molecule type" value="Transcribed_RNA"/>
</dbReference>
<organism evidence="1">
    <name type="scientific">Haptolina ericina</name>
    <dbReference type="NCBI Taxonomy" id="156174"/>
    <lineage>
        <taxon>Eukaryota</taxon>
        <taxon>Haptista</taxon>
        <taxon>Haptophyta</taxon>
        <taxon>Prymnesiophyceae</taxon>
        <taxon>Prymnesiales</taxon>
        <taxon>Prymnesiaceae</taxon>
        <taxon>Haptolina</taxon>
    </lineage>
</organism>
<name>A0A7S3C1K9_9EUKA</name>
<dbReference type="AlphaFoldDB" id="A0A7S3C1K9"/>
<accession>A0A7S3C1K9</accession>
<reference evidence="1" key="1">
    <citation type="submission" date="2021-01" db="EMBL/GenBank/DDBJ databases">
        <authorList>
            <person name="Corre E."/>
            <person name="Pelletier E."/>
            <person name="Niang G."/>
            <person name="Scheremetjew M."/>
            <person name="Finn R."/>
            <person name="Kale V."/>
            <person name="Holt S."/>
            <person name="Cochrane G."/>
            <person name="Meng A."/>
            <person name="Brown T."/>
            <person name="Cohen L."/>
        </authorList>
    </citation>
    <scope>NUCLEOTIDE SEQUENCE</scope>
    <source>
        <strain evidence="1">CCMP281</strain>
    </source>
</reference>
<protein>
    <submittedName>
        <fullName evidence="1">Uncharacterized protein</fullName>
    </submittedName>
</protein>